<gene>
    <name evidence="1" type="ORF">D3Y59_11165</name>
</gene>
<name>A0A3B7QWQ9_9BACT</name>
<dbReference type="OrthoDB" id="9837375at2"/>
<evidence type="ECO:0000313" key="2">
    <source>
        <dbReference type="Proteomes" id="UP000262802"/>
    </source>
</evidence>
<dbReference type="KEGG" id="hyh:D3Y59_11165"/>
<accession>A0A3B7QWQ9</accession>
<dbReference type="EMBL" id="CP032317">
    <property type="protein sequence ID" value="AYA37558.1"/>
    <property type="molecule type" value="Genomic_DNA"/>
</dbReference>
<reference evidence="1 2" key="1">
    <citation type="submission" date="2018-09" db="EMBL/GenBank/DDBJ databases">
        <title>Hymenobacter medium sp. nov., isolated from R2A medium.</title>
        <authorList>
            <person name="Yingchao G."/>
        </authorList>
    </citation>
    <scope>NUCLEOTIDE SEQUENCE [LARGE SCALE GENOMIC DNA]</scope>
    <source>
        <strain evidence="2">sh-6</strain>
    </source>
</reference>
<protein>
    <submittedName>
        <fullName evidence="1">Uncharacterized protein</fullName>
    </submittedName>
</protein>
<organism evidence="1 2">
    <name type="scientific">Hymenobacter oligotrophus</name>
    <dbReference type="NCBI Taxonomy" id="2319843"/>
    <lineage>
        <taxon>Bacteria</taxon>
        <taxon>Pseudomonadati</taxon>
        <taxon>Bacteroidota</taxon>
        <taxon>Cytophagia</taxon>
        <taxon>Cytophagales</taxon>
        <taxon>Hymenobacteraceae</taxon>
        <taxon>Hymenobacter</taxon>
    </lineage>
</organism>
<proteinExistence type="predicted"/>
<sequence>MKNWFAFLPLLAAFGCSTPELPQPQPGGALEQSQVYSISYSKQAANGQPVQLDDARIEVYTAEPEASNGTFTLKPYALRTTYTNASASPVLIDLPAVTTYAGGPAAKLRLVLSSSARPAAGQVLDVHVYQGRTEVFAAQHTGASAQQNGSRYETIADYSIAPL</sequence>
<dbReference type="AlphaFoldDB" id="A0A3B7QWQ9"/>
<evidence type="ECO:0000313" key="1">
    <source>
        <dbReference type="EMBL" id="AYA37558.1"/>
    </source>
</evidence>
<dbReference type="RefSeq" id="WP_119445125.1">
    <property type="nucleotide sequence ID" value="NZ_CP032317.1"/>
</dbReference>
<dbReference type="Proteomes" id="UP000262802">
    <property type="component" value="Chromosome"/>
</dbReference>
<dbReference type="PROSITE" id="PS51257">
    <property type="entry name" value="PROKAR_LIPOPROTEIN"/>
    <property type="match status" value="1"/>
</dbReference>
<keyword evidence="2" id="KW-1185">Reference proteome</keyword>